<evidence type="ECO:0000313" key="1">
    <source>
        <dbReference type="EMBL" id="PBK84988.1"/>
    </source>
</evidence>
<dbReference type="InParanoid" id="A0A2H3D2I5"/>
<dbReference type="AlphaFoldDB" id="A0A2H3D2I5"/>
<accession>A0A2H3D2I5</accession>
<reference evidence="2" key="1">
    <citation type="journal article" date="2017" name="Nat. Ecol. Evol.">
        <title>Genome expansion and lineage-specific genetic innovations in the forest pathogenic fungi Armillaria.</title>
        <authorList>
            <person name="Sipos G."/>
            <person name="Prasanna A.N."/>
            <person name="Walter M.C."/>
            <person name="O'Connor E."/>
            <person name="Balint B."/>
            <person name="Krizsan K."/>
            <person name="Kiss B."/>
            <person name="Hess J."/>
            <person name="Varga T."/>
            <person name="Slot J."/>
            <person name="Riley R."/>
            <person name="Boka B."/>
            <person name="Rigling D."/>
            <person name="Barry K."/>
            <person name="Lee J."/>
            <person name="Mihaltcheva S."/>
            <person name="LaButti K."/>
            <person name="Lipzen A."/>
            <person name="Waldron R."/>
            <person name="Moloney N.M."/>
            <person name="Sperisen C."/>
            <person name="Kredics L."/>
            <person name="Vagvoelgyi C."/>
            <person name="Patrignani A."/>
            <person name="Fitzpatrick D."/>
            <person name="Nagy I."/>
            <person name="Doyle S."/>
            <person name="Anderson J.B."/>
            <person name="Grigoriev I.V."/>
            <person name="Gueldener U."/>
            <person name="Muensterkoetter M."/>
            <person name="Nagy L.G."/>
        </authorList>
    </citation>
    <scope>NUCLEOTIDE SEQUENCE [LARGE SCALE GENOMIC DNA]</scope>
    <source>
        <strain evidence="2">Ar21-2</strain>
    </source>
</reference>
<gene>
    <name evidence="1" type="ORF">ARMGADRAFT_1067135</name>
</gene>
<proteinExistence type="predicted"/>
<evidence type="ECO:0000313" key="2">
    <source>
        <dbReference type="Proteomes" id="UP000217790"/>
    </source>
</evidence>
<name>A0A2H3D2I5_ARMGA</name>
<protein>
    <submittedName>
        <fullName evidence="1">Uncharacterized protein</fullName>
    </submittedName>
</protein>
<sequence length="369" mass="40063">MISDLADGTPATNTSFGSRNSQLQGLDLLPCIRQRCVDIEHAGSEHILLSAAPSQMEACLERWMYPRRDEYRPQWWYDVVAVIFPPSRLSLLAEGWTSSTGESTTEAPSVTTHAESPLTSHTIVVPSFYILESLLPVFTTGGTSSSTKLSNQTHIGMCTVSVSRWLRTVDTDTSPHRNGGGPFNGIESFTVVVKLSVYGQRYGHGTDLASAVPYRGQILCTVYGRIVTVLSVTDPCSSPFGPGHLFNAVHNPPVVRYLVKKSVPVLGYDDGSPATSALKSREGYRHVAPRNPTSDNASRIRMWTVSSSHPAPNRSFSLTMHEMTGGAAAPARSEVGATVFLEYDGSDDVVKNALDGSPQDQAKFCYYAQ</sequence>
<dbReference type="Proteomes" id="UP000217790">
    <property type="component" value="Unassembled WGS sequence"/>
</dbReference>
<dbReference type="OrthoDB" id="10667546at2759"/>
<keyword evidence="2" id="KW-1185">Reference proteome</keyword>
<dbReference type="EMBL" id="KZ293694">
    <property type="protein sequence ID" value="PBK84988.1"/>
    <property type="molecule type" value="Genomic_DNA"/>
</dbReference>
<dbReference type="STRING" id="47427.A0A2H3D2I5"/>
<organism evidence="1 2">
    <name type="scientific">Armillaria gallica</name>
    <name type="common">Bulbous honey fungus</name>
    <name type="synonym">Armillaria bulbosa</name>
    <dbReference type="NCBI Taxonomy" id="47427"/>
    <lineage>
        <taxon>Eukaryota</taxon>
        <taxon>Fungi</taxon>
        <taxon>Dikarya</taxon>
        <taxon>Basidiomycota</taxon>
        <taxon>Agaricomycotina</taxon>
        <taxon>Agaricomycetes</taxon>
        <taxon>Agaricomycetidae</taxon>
        <taxon>Agaricales</taxon>
        <taxon>Marasmiineae</taxon>
        <taxon>Physalacriaceae</taxon>
        <taxon>Armillaria</taxon>
    </lineage>
</organism>